<name>A0A917H9V1_9BACI</name>
<comment type="caution">
    <text evidence="4">The sequence shown here is derived from an EMBL/GenBank/DDBJ whole genome shotgun (WGS) entry which is preliminary data.</text>
</comment>
<dbReference type="SMART" id="SM00287">
    <property type="entry name" value="SH3b"/>
    <property type="match status" value="2"/>
</dbReference>
<dbReference type="SUPFAM" id="SSF53187">
    <property type="entry name" value="Zn-dependent exopeptidases"/>
    <property type="match status" value="1"/>
</dbReference>
<dbReference type="GO" id="GO:0071555">
    <property type="term" value="P:cell wall organization"/>
    <property type="evidence" value="ECO:0007669"/>
    <property type="project" value="UniProtKB-KW"/>
</dbReference>
<dbReference type="EMBL" id="BMFR01000004">
    <property type="protein sequence ID" value="GGG71666.1"/>
    <property type="molecule type" value="Genomic_DNA"/>
</dbReference>
<dbReference type="Proteomes" id="UP000622860">
    <property type="component" value="Unassembled WGS sequence"/>
</dbReference>
<evidence type="ECO:0000259" key="3">
    <source>
        <dbReference type="PROSITE" id="PS51781"/>
    </source>
</evidence>
<dbReference type="CDD" id="cd02696">
    <property type="entry name" value="MurNAc-LAA"/>
    <property type="match status" value="1"/>
</dbReference>
<protein>
    <recommendedName>
        <fullName evidence="3">SH3b domain-containing protein</fullName>
    </recommendedName>
</protein>
<evidence type="ECO:0000313" key="4">
    <source>
        <dbReference type="EMBL" id="GGG71666.1"/>
    </source>
</evidence>
<dbReference type="GO" id="GO:0030288">
    <property type="term" value="C:outer membrane-bounded periplasmic space"/>
    <property type="evidence" value="ECO:0007669"/>
    <property type="project" value="TreeGrafter"/>
</dbReference>
<dbReference type="Pfam" id="PF01520">
    <property type="entry name" value="Amidase_3"/>
    <property type="match status" value="1"/>
</dbReference>
<dbReference type="InterPro" id="IPR002508">
    <property type="entry name" value="MurNAc-LAA_cat"/>
</dbReference>
<dbReference type="PANTHER" id="PTHR30404:SF0">
    <property type="entry name" value="N-ACETYLMURAMOYL-L-ALANINE AMIDASE AMIC"/>
    <property type="match status" value="1"/>
</dbReference>
<accession>A0A917H9V1</accession>
<dbReference type="InterPro" id="IPR050695">
    <property type="entry name" value="N-acetylmuramoyl_amidase_3"/>
</dbReference>
<feature type="domain" description="SH3b" evidence="3">
    <location>
        <begin position="29"/>
        <end position="91"/>
    </location>
</feature>
<sequence length="357" mass="39196">MRLKHLLSVGIGILLFLFIFIPAIQAENGQIYEVGTSSLNVRSAPSYSAEVIGQLTEGDHVVAFQESFGWVQTYYGGHEAWVASQYLFPAGDQKNTTTKQTELTVTKNEVQIRTGPGTAYKVIGSTSKGSTFKLLETTNDWHKVRLSNGATGWIAAWLTSADTKSKNAITKNKNQVSGLEGYNIVLDPGHGGKDPGAIGIDGIYEKDLIMMTADNIAQQLRAAGAAVILTRSSDYFVPLEERVSISNAYNTDAFISIHFNAFPLIPIQGISTHYYSYGTSRDLARNIQASITQDINMENRGIMKSNYHVLRENNTSSVLVELGFITNPHDLSLIQTTDYQKNVAEGIVSGLTNYFHK</sequence>
<dbReference type="PROSITE" id="PS51781">
    <property type="entry name" value="SH3B"/>
    <property type="match status" value="2"/>
</dbReference>
<dbReference type="Gene3D" id="3.40.630.40">
    <property type="entry name" value="Zn-dependent exopeptidases"/>
    <property type="match status" value="1"/>
</dbReference>
<keyword evidence="1" id="KW-0378">Hydrolase</keyword>
<evidence type="ECO:0000256" key="1">
    <source>
        <dbReference type="ARBA" id="ARBA00022801"/>
    </source>
</evidence>
<dbReference type="InterPro" id="IPR003646">
    <property type="entry name" value="SH3-like_bac-type"/>
</dbReference>
<dbReference type="PANTHER" id="PTHR30404">
    <property type="entry name" value="N-ACETYLMURAMOYL-L-ALANINE AMIDASE"/>
    <property type="match status" value="1"/>
</dbReference>
<organism evidence="4 5">
    <name type="scientific">Virgibacillus oceani</name>
    <dbReference type="NCBI Taxonomy" id="1479511"/>
    <lineage>
        <taxon>Bacteria</taxon>
        <taxon>Bacillati</taxon>
        <taxon>Bacillota</taxon>
        <taxon>Bacilli</taxon>
        <taxon>Bacillales</taxon>
        <taxon>Bacillaceae</taxon>
        <taxon>Virgibacillus</taxon>
    </lineage>
</organism>
<gene>
    <name evidence="4" type="ORF">GCM10011398_14950</name>
</gene>
<dbReference type="AlphaFoldDB" id="A0A917H9V1"/>
<evidence type="ECO:0000313" key="5">
    <source>
        <dbReference type="Proteomes" id="UP000622860"/>
    </source>
</evidence>
<keyword evidence="2" id="KW-0961">Cell wall biogenesis/degradation</keyword>
<dbReference type="RefSeq" id="WP_188454755.1">
    <property type="nucleotide sequence ID" value="NZ_BMFR01000004.1"/>
</dbReference>
<keyword evidence="5" id="KW-1185">Reference proteome</keyword>
<reference evidence="4" key="1">
    <citation type="journal article" date="2014" name="Int. J. Syst. Evol. Microbiol.">
        <title>Complete genome sequence of Corynebacterium casei LMG S-19264T (=DSM 44701T), isolated from a smear-ripened cheese.</title>
        <authorList>
            <consortium name="US DOE Joint Genome Institute (JGI-PGF)"/>
            <person name="Walter F."/>
            <person name="Albersmeier A."/>
            <person name="Kalinowski J."/>
            <person name="Ruckert C."/>
        </authorList>
    </citation>
    <scope>NUCLEOTIDE SEQUENCE</scope>
    <source>
        <strain evidence="4">CGMCC 1.12754</strain>
    </source>
</reference>
<feature type="domain" description="SH3b" evidence="3">
    <location>
        <begin position="100"/>
        <end position="162"/>
    </location>
</feature>
<dbReference type="GO" id="GO:0008745">
    <property type="term" value="F:N-acetylmuramoyl-L-alanine amidase activity"/>
    <property type="evidence" value="ECO:0007669"/>
    <property type="project" value="InterPro"/>
</dbReference>
<dbReference type="Pfam" id="PF08239">
    <property type="entry name" value="SH3_3"/>
    <property type="match status" value="2"/>
</dbReference>
<dbReference type="GO" id="GO:0009253">
    <property type="term" value="P:peptidoglycan catabolic process"/>
    <property type="evidence" value="ECO:0007669"/>
    <property type="project" value="InterPro"/>
</dbReference>
<dbReference type="SMART" id="SM00646">
    <property type="entry name" value="Ami_3"/>
    <property type="match status" value="1"/>
</dbReference>
<reference evidence="4" key="2">
    <citation type="submission" date="2020-09" db="EMBL/GenBank/DDBJ databases">
        <authorList>
            <person name="Sun Q."/>
            <person name="Zhou Y."/>
        </authorList>
    </citation>
    <scope>NUCLEOTIDE SEQUENCE</scope>
    <source>
        <strain evidence="4">CGMCC 1.12754</strain>
    </source>
</reference>
<dbReference type="Gene3D" id="2.30.30.40">
    <property type="entry name" value="SH3 Domains"/>
    <property type="match status" value="2"/>
</dbReference>
<proteinExistence type="predicted"/>
<evidence type="ECO:0000256" key="2">
    <source>
        <dbReference type="ARBA" id="ARBA00023316"/>
    </source>
</evidence>